<name>A0A2N5T8R8_9BASI</name>
<evidence type="ECO:0000256" key="1">
    <source>
        <dbReference type="ARBA" id="ARBA00022723"/>
    </source>
</evidence>
<dbReference type="Pfam" id="PF02892">
    <property type="entry name" value="zf-BED"/>
    <property type="match status" value="1"/>
</dbReference>
<dbReference type="STRING" id="200324.A0A2N5T8R8"/>
<reference evidence="6 7" key="1">
    <citation type="submission" date="2017-11" db="EMBL/GenBank/DDBJ databases">
        <title>De novo assembly and phasing of dikaryotic genomes from two isolates of Puccinia coronata f. sp. avenae, the causal agent of oat crown rust.</title>
        <authorList>
            <person name="Miller M.E."/>
            <person name="Zhang Y."/>
            <person name="Omidvar V."/>
            <person name="Sperschneider J."/>
            <person name="Schwessinger B."/>
            <person name="Raley C."/>
            <person name="Palmer J.M."/>
            <person name="Garnica D."/>
            <person name="Upadhyaya N."/>
            <person name="Rathjen J."/>
            <person name="Taylor J.M."/>
            <person name="Park R.F."/>
            <person name="Dodds P.N."/>
            <person name="Hirsch C.D."/>
            <person name="Kianian S.F."/>
            <person name="Figueroa M."/>
        </authorList>
    </citation>
    <scope>NUCLEOTIDE SEQUENCE [LARGE SCALE GENOMIC DNA]</scope>
    <source>
        <strain evidence="6">12NC29</strain>
    </source>
</reference>
<dbReference type="InterPro" id="IPR003656">
    <property type="entry name" value="Znf_BED"/>
</dbReference>
<comment type="caution">
    <text evidence="6">The sequence shown here is derived from an EMBL/GenBank/DDBJ whole genome shotgun (WGS) entry which is preliminary data.</text>
</comment>
<evidence type="ECO:0000259" key="5">
    <source>
        <dbReference type="Pfam" id="PF02892"/>
    </source>
</evidence>
<accession>A0A2N5T8R8</accession>
<dbReference type="GO" id="GO:0006357">
    <property type="term" value="P:regulation of transcription by RNA polymerase II"/>
    <property type="evidence" value="ECO:0007669"/>
    <property type="project" value="TreeGrafter"/>
</dbReference>
<organism evidence="6 7">
    <name type="scientific">Puccinia coronata f. sp. avenae</name>
    <dbReference type="NCBI Taxonomy" id="200324"/>
    <lineage>
        <taxon>Eukaryota</taxon>
        <taxon>Fungi</taxon>
        <taxon>Dikarya</taxon>
        <taxon>Basidiomycota</taxon>
        <taxon>Pucciniomycotina</taxon>
        <taxon>Pucciniomycetes</taxon>
        <taxon>Pucciniales</taxon>
        <taxon>Pucciniaceae</taxon>
        <taxon>Puccinia</taxon>
    </lineage>
</organism>
<protein>
    <recommendedName>
        <fullName evidence="5">BED-type domain-containing protein</fullName>
    </recommendedName>
</protein>
<keyword evidence="2" id="KW-0863">Zinc-finger</keyword>
<keyword evidence="7" id="KW-1185">Reference proteome</keyword>
<dbReference type="InterPro" id="IPR053031">
    <property type="entry name" value="Cuticle_assoc_protein"/>
</dbReference>
<dbReference type="OrthoDB" id="3250324at2759"/>
<dbReference type="GO" id="GO:0008270">
    <property type="term" value="F:zinc ion binding"/>
    <property type="evidence" value="ECO:0007669"/>
    <property type="project" value="UniProtKB-KW"/>
</dbReference>
<dbReference type="EMBL" id="PGCJ01000779">
    <property type="protein sequence ID" value="PLW21883.1"/>
    <property type="molecule type" value="Genomic_DNA"/>
</dbReference>
<feature type="domain" description="BED-type" evidence="5">
    <location>
        <begin position="97"/>
        <end position="132"/>
    </location>
</feature>
<dbReference type="AlphaFoldDB" id="A0A2N5T8R8"/>
<feature type="compositionally biased region" description="Polar residues" evidence="4">
    <location>
        <begin position="66"/>
        <end position="79"/>
    </location>
</feature>
<dbReference type="PANTHER" id="PTHR34396:SF25">
    <property type="entry name" value="BOUNDARY ELEMENT ASSOCIATED FACTOR"/>
    <property type="match status" value="1"/>
</dbReference>
<dbReference type="GO" id="GO:1990837">
    <property type="term" value="F:sequence-specific double-stranded DNA binding"/>
    <property type="evidence" value="ECO:0007669"/>
    <property type="project" value="TreeGrafter"/>
</dbReference>
<feature type="region of interest" description="Disordered" evidence="4">
    <location>
        <begin position="1"/>
        <end position="97"/>
    </location>
</feature>
<gene>
    <name evidence="6" type="ORF">PCANC_03387</name>
</gene>
<dbReference type="GO" id="GO:0005634">
    <property type="term" value="C:nucleus"/>
    <property type="evidence" value="ECO:0007669"/>
    <property type="project" value="TreeGrafter"/>
</dbReference>
<evidence type="ECO:0000256" key="2">
    <source>
        <dbReference type="ARBA" id="ARBA00022771"/>
    </source>
</evidence>
<feature type="compositionally biased region" description="Polar residues" evidence="4">
    <location>
        <begin position="9"/>
        <end position="21"/>
    </location>
</feature>
<evidence type="ECO:0000313" key="7">
    <source>
        <dbReference type="Proteomes" id="UP000235388"/>
    </source>
</evidence>
<keyword evidence="1" id="KW-0479">Metal-binding</keyword>
<evidence type="ECO:0000313" key="6">
    <source>
        <dbReference type="EMBL" id="PLW21883.1"/>
    </source>
</evidence>
<feature type="compositionally biased region" description="Low complexity" evidence="4">
    <location>
        <begin position="43"/>
        <end position="53"/>
    </location>
</feature>
<evidence type="ECO:0000256" key="3">
    <source>
        <dbReference type="ARBA" id="ARBA00022833"/>
    </source>
</evidence>
<proteinExistence type="predicted"/>
<dbReference type="PANTHER" id="PTHR34396">
    <property type="entry name" value="OS03G0264950 PROTEIN-RELATED"/>
    <property type="match status" value="1"/>
</dbReference>
<feature type="compositionally biased region" description="Basic and acidic residues" evidence="4">
    <location>
        <begin position="80"/>
        <end position="97"/>
    </location>
</feature>
<evidence type="ECO:0000256" key="4">
    <source>
        <dbReference type="SAM" id="MobiDB-lite"/>
    </source>
</evidence>
<sequence length="197" mass="21999">MPPNKPRTARSSQGSTSTLLVSQKLRAIKESNYIPQRQDLPASSSKTNSNSNSDTGTGRNKDAETIKQTQPDISSTQEEQLAKKTQDHKRRLDSLYQDSPKDVKATCKYCKTGLEGKSINGTNHLWCHLDRCASYITKNKHSLLKLVANESGSQAALWVFCQQTSRKILIKMIIAHKHPFTFVEQPLSKVFVGSLQP</sequence>
<dbReference type="Proteomes" id="UP000235388">
    <property type="component" value="Unassembled WGS sequence"/>
</dbReference>
<keyword evidence="3" id="KW-0862">Zinc</keyword>